<evidence type="ECO:0000256" key="1">
    <source>
        <dbReference type="ARBA" id="ARBA00004651"/>
    </source>
</evidence>
<keyword evidence="8" id="KW-0808">Transferase</keyword>
<dbReference type="InterPro" id="IPR002123">
    <property type="entry name" value="Plipid/glycerol_acylTrfase"/>
</dbReference>
<sequence>MTKFVLNIYAYMKMHRMMCLFSFLGLTLLLVLSMLRLNYKEDIADFLPIDSTHHNALKVYQDISGANRIFAVFQYKDTTHTDPDAMVSTIDAFTKEIAKADTAKVIRNVMSQVDMQKMTDITSFVYDNIPYFLTKADYIRMDSLLSQQGYAKRELQRDKQMLMFPVGGILTDNIQRDPLNLFLPILKRLQPSDADLRYELYDGHIFSPDMQKAFIMISSPYGASETENNASLIDMLNLCATKVAGKNIDIHIIGGPVIAVTNAKQIKTDSILSVAISVILILALLLFSFRNVRNLFLIALSIAWGWLFAMGLMALLHDRVSVIVIGISSVILGIAVNYPLHFIAHLSHTPDKRKALREIVVPLLVGNVTTVGAFLALVPLQSVALRDLGLFSSLLLVGTIFFVLIYLPHISKATTSRKHTFLDKLSNISLENKPAFIIVVLILTVVFGYFSFKTKFDANIAHINYMTSAQKADMAYFQRMMTNGSGLQKVYAISTDTTIDAALDKNLRLQPYLRRLKDKGYIHEYSSCSRFLPSKKEQAHRLSLWREFLSRHKAAMKTSLQRSTLSEGFAPNSFDSFYALLEKEYPVREVAYFDKLIKQIFSSNISIDHAKKQYNVISLLSVKQHNVKPVEAYLKKNGSNSFDVVGMNSAIASYLSNDFNYIGFACGFIVFLFLWLSMGSIELALLSFVPMAVSWVWILGFMGLMGMQFNIVNIILATFIFGQGDDYTIFMTEGAVYEYAYRRKMLSSYKQSIIISALIMFIGMGTLIVARHPALHSLAEVTITGMFSVVLMAYIFPPLIFKFLVSNASGYRRRPVSMKPLLRMGLAVVVFFFEIITVYVRGFFVFCFLRHTERREQSFRRYVHRLYRYSLAHIPSVRYRVDNPFKESFEAPVMVISNHQSMLDAAVFMALSPKLVLISNNAPSSSWVVRRIYRWLGYVTLSSDMQANIALLKERVRQGYSLVVFPEGRRNPLSSILRFHKGAFYIAQELSLDIVPVLLHGLNEVLPRGSFMVYAGHIDVSVGKRISQNDATWGTDYVSRTKAIHAYYVKEYAKMSSLRETAHYFHGLLLDRYRYKGVEVYKSVKKSLKRFDDFDKWVSPTPTRHNDVVVVNKGYGEFALLYALVHKDVQVYVLEEDNERAALISYCAEGITHNVKIISHSYLKALDVTRCKVFAFAPDGEKLSTFSDVNIISL</sequence>
<feature type="transmembrane region" description="Helical" evidence="6">
    <location>
        <begin position="752"/>
        <end position="770"/>
    </location>
</feature>
<dbReference type="Pfam" id="PF01553">
    <property type="entry name" value="Acyltransferase"/>
    <property type="match status" value="1"/>
</dbReference>
<feature type="domain" description="Phospholipid/glycerol acyltransferase" evidence="7">
    <location>
        <begin position="893"/>
        <end position="1002"/>
    </location>
</feature>
<proteinExistence type="predicted"/>
<feature type="transmembrane region" description="Helical" evidence="6">
    <location>
        <begin position="826"/>
        <end position="846"/>
    </location>
</feature>
<dbReference type="OrthoDB" id="9803035at2"/>
<dbReference type="EMBL" id="JRNU01000005">
    <property type="protein sequence ID" value="KGF52920.1"/>
    <property type="molecule type" value="Genomic_DNA"/>
</dbReference>
<feature type="transmembrane region" description="Helical" evidence="6">
    <location>
        <begin position="271"/>
        <end position="289"/>
    </location>
</feature>
<feature type="transmembrane region" description="Helical" evidence="6">
    <location>
        <begin position="782"/>
        <end position="805"/>
    </location>
</feature>
<feature type="transmembrane region" description="Helical" evidence="6">
    <location>
        <begin position="683"/>
        <end position="705"/>
    </location>
</feature>
<feature type="transmembrane region" description="Helical" evidence="6">
    <location>
        <begin position="296"/>
        <end position="316"/>
    </location>
</feature>
<dbReference type="InterPro" id="IPR050545">
    <property type="entry name" value="Mycobact_MmpL"/>
</dbReference>
<evidence type="ECO:0000256" key="2">
    <source>
        <dbReference type="ARBA" id="ARBA00022475"/>
    </source>
</evidence>
<dbReference type="PANTHER" id="PTHR33406">
    <property type="entry name" value="MEMBRANE PROTEIN MJ1562-RELATED"/>
    <property type="match status" value="1"/>
</dbReference>
<evidence type="ECO:0000313" key="8">
    <source>
        <dbReference type="EMBL" id="KGF52920.1"/>
    </source>
</evidence>
<keyword evidence="2" id="KW-1003">Cell membrane</keyword>
<keyword evidence="3 6" id="KW-0812">Transmembrane</keyword>
<feature type="transmembrane region" description="Helical" evidence="6">
    <location>
        <begin position="659"/>
        <end position="676"/>
    </location>
</feature>
<keyword evidence="5 6" id="KW-0472">Membrane</keyword>
<dbReference type="PANTHER" id="PTHR33406:SF13">
    <property type="entry name" value="MEMBRANE PROTEIN YDFJ"/>
    <property type="match status" value="1"/>
</dbReference>
<accession>A0A096B1H7</accession>
<feature type="transmembrane region" description="Helical" evidence="6">
    <location>
        <begin position="322"/>
        <end position="347"/>
    </location>
</feature>
<dbReference type="Gene3D" id="1.20.1640.10">
    <property type="entry name" value="Multidrug efflux transporter AcrB transmembrane domain"/>
    <property type="match status" value="2"/>
</dbReference>
<evidence type="ECO:0000256" key="4">
    <source>
        <dbReference type="ARBA" id="ARBA00022989"/>
    </source>
</evidence>
<evidence type="ECO:0000256" key="3">
    <source>
        <dbReference type="ARBA" id="ARBA00022692"/>
    </source>
</evidence>
<protein>
    <submittedName>
        <fullName evidence="8">Acyltransferase</fullName>
    </submittedName>
</protein>
<feature type="transmembrane region" description="Helical" evidence="6">
    <location>
        <begin position="434"/>
        <end position="452"/>
    </location>
</feature>
<dbReference type="GO" id="GO:0016746">
    <property type="term" value="F:acyltransferase activity"/>
    <property type="evidence" value="ECO:0007669"/>
    <property type="project" value="UniProtKB-KW"/>
</dbReference>
<gene>
    <name evidence="8" type="ORF">HMPREF9302_01915</name>
</gene>
<name>A0A096B1H7_9BACT</name>
<evidence type="ECO:0000259" key="7">
    <source>
        <dbReference type="SMART" id="SM00563"/>
    </source>
</evidence>
<keyword evidence="9" id="KW-1185">Reference proteome</keyword>
<dbReference type="RefSeq" id="WP_036854202.1">
    <property type="nucleotide sequence ID" value="NZ_JRNU01000005.1"/>
</dbReference>
<comment type="caution">
    <text evidence="8">The sequence shown here is derived from an EMBL/GenBank/DDBJ whole genome shotgun (WGS) entry which is preliminary data.</text>
</comment>
<keyword evidence="4 6" id="KW-1133">Transmembrane helix</keyword>
<evidence type="ECO:0000256" key="6">
    <source>
        <dbReference type="SAM" id="Phobius"/>
    </source>
</evidence>
<dbReference type="SMART" id="SM00563">
    <property type="entry name" value="PlsC"/>
    <property type="match status" value="1"/>
</dbReference>
<dbReference type="SUPFAM" id="SSF82866">
    <property type="entry name" value="Multidrug efflux transporter AcrB transmembrane domain"/>
    <property type="match status" value="2"/>
</dbReference>
<organism evidence="8 9">
    <name type="scientific">Prevotella amnii DNF00058</name>
    <dbReference type="NCBI Taxonomy" id="1401066"/>
    <lineage>
        <taxon>Bacteria</taxon>
        <taxon>Pseudomonadati</taxon>
        <taxon>Bacteroidota</taxon>
        <taxon>Bacteroidia</taxon>
        <taxon>Bacteroidales</taxon>
        <taxon>Prevotellaceae</taxon>
        <taxon>Prevotella</taxon>
    </lineage>
</organism>
<dbReference type="SUPFAM" id="SSF69593">
    <property type="entry name" value="Glycerol-3-phosphate (1)-acyltransferase"/>
    <property type="match status" value="1"/>
</dbReference>
<dbReference type="Pfam" id="PF03176">
    <property type="entry name" value="MMPL"/>
    <property type="match status" value="2"/>
</dbReference>
<dbReference type="CDD" id="cd07989">
    <property type="entry name" value="LPLAT_AGPAT-like"/>
    <property type="match status" value="1"/>
</dbReference>
<comment type="subcellular location">
    <subcellularLocation>
        <location evidence="1">Cell membrane</location>
        <topology evidence="1">Multi-pass membrane protein</topology>
    </subcellularLocation>
</comment>
<dbReference type="Proteomes" id="UP000029614">
    <property type="component" value="Unassembled WGS sequence"/>
</dbReference>
<dbReference type="InterPro" id="IPR004869">
    <property type="entry name" value="MMPL_dom"/>
</dbReference>
<feature type="transmembrane region" description="Helical" evidence="6">
    <location>
        <begin position="359"/>
        <end position="378"/>
    </location>
</feature>
<dbReference type="GO" id="GO:0005886">
    <property type="term" value="C:plasma membrane"/>
    <property type="evidence" value="ECO:0007669"/>
    <property type="project" value="UniProtKB-SubCell"/>
</dbReference>
<reference evidence="8 9" key="1">
    <citation type="submission" date="2014-07" db="EMBL/GenBank/DDBJ databases">
        <authorList>
            <person name="McCorrison J."/>
            <person name="Sanka R."/>
            <person name="Torralba M."/>
            <person name="Gillis M."/>
            <person name="Haft D.H."/>
            <person name="Methe B."/>
            <person name="Sutton G."/>
            <person name="Nelson K.E."/>
        </authorList>
    </citation>
    <scope>NUCLEOTIDE SEQUENCE [LARGE SCALE GENOMIC DNA]</scope>
    <source>
        <strain evidence="8 9">DNF00058</strain>
    </source>
</reference>
<evidence type="ECO:0000256" key="5">
    <source>
        <dbReference type="ARBA" id="ARBA00023136"/>
    </source>
</evidence>
<keyword evidence="8" id="KW-0012">Acyltransferase</keyword>
<evidence type="ECO:0000313" key="9">
    <source>
        <dbReference type="Proteomes" id="UP000029614"/>
    </source>
</evidence>
<dbReference type="AlphaFoldDB" id="A0A096B1H7"/>
<feature type="transmembrane region" description="Helical" evidence="6">
    <location>
        <begin position="390"/>
        <end position="408"/>
    </location>
</feature>